<dbReference type="SUPFAM" id="SSF50882">
    <property type="entry name" value="beta-Barrel protease inhibitors"/>
    <property type="match status" value="1"/>
</dbReference>
<keyword evidence="6" id="KW-1185">Reference proteome</keyword>
<dbReference type="Proteomes" id="UP000294547">
    <property type="component" value="Unassembled WGS sequence"/>
</dbReference>
<dbReference type="RefSeq" id="WP_126537207.1">
    <property type="nucleotide sequence ID" value="NZ_BSPM01000008.1"/>
</dbReference>
<evidence type="ECO:0000256" key="2">
    <source>
        <dbReference type="SAM" id="MobiDB-lite"/>
    </source>
</evidence>
<reference evidence="5 6" key="1">
    <citation type="submission" date="2019-03" db="EMBL/GenBank/DDBJ databases">
        <title>Genomic Encyclopedia of Type Strains, Phase IV (KMG-IV): sequencing the most valuable type-strain genomes for metagenomic binning, comparative biology and taxonomic classification.</title>
        <authorList>
            <person name="Goeker M."/>
        </authorList>
    </citation>
    <scope>NUCLEOTIDE SEQUENCE [LARGE SCALE GENOMIC DNA]</scope>
    <source>
        <strain evidence="5 6">DSM 102969</strain>
    </source>
</reference>
<feature type="compositionally biased region" description="Pro residues" evidence="2">
    <location>
        <begin position="53"/>
        <end position="62"/>
    </location>
</feature>
<feature type="signal peptide" evidence="3">
    <location>
        <begin position="1"/>
        <end position="17"/>
    </location>
</feature>
<feature type="compositionally biased region" description="Gly residues" evidence="2">
    <location>
        <begin position="68"/>
        <end position="80"/>
    </location>
</feature>
<dbReference type="AlphaFoldDB" id="A0A4R6RKH8"/>
<dbReference type="PROSITE" id="PS51257">
    <property type="entry name" value="PROKAR_LIPOPROTEIN"/>
    <property type="match status" value="1"/>
</dbReference>
<keyword evidence="1 3" id="KW-0732">Signal</keyword>
<gene>
    <name evidence="5" type="ORF">EDD54_0322</name>
</gene>
<evidence type="ECO:0000256" key="1">
    <source>
        <dbReference type="ARBA" id="ARBA00022729"/>
    </source>
</evidence>
<dbReference type="InterPro" id="IPR016085">
    <property type="entry name" value="Protease_inh_B-barrel_dom"/>
</dbReference>
<evidence type="ECO:0000313" key="6">
    <source>
        <dbReference type="Proteomes" id="UP000294547"/>
    </source>
</evidence>
<dbReference type="Pfam" id="PF02974">
    <property type="entry name" value="Inh"/>
    <property type="match status" value="1"/>
</dbReference>
<accession>A0A4R6RKH8</accession>
<comment type="caution">
    <text evidence="5">The sequence shown here is derived from an EMBL/GenBank/DDBJ whole genome shotgun (WGS) entry which is preliminary data.</text>
</comment>
<evidence type="ECO:0000256" key="3">
    <source>
        <dbReference type="SAM" id="SignalP"/>
    </source>
</evidence>
<evidence type="ECO:0000313" key="5">
    <source>
        <dbReference type="EMBL" id="TDP86447.1"/>
    </source>
</evidence>
<feature type="compositionally biased region" description="Gly residues" evidence="2">
    <location>
        <begin position="126"/>
        <end position="142"/>
    </location>
</feature>
<protein>
    <submittedName>
        <fullName evidence="5">Protease inhibitor Inh</fullName>
    </submittedName>
</protein>
<feature type="compositionally biased region" description="Gly residues" evidence="2">
    <location>
        <begin position="91"/>
        <end position="115"/>
    </location>
</feature>
<dbReference type="InterPro" id="IPR021140">
    <property type="entry name" value="Inh/Omp19"/>
</dbReference>
<evidence type="ECO:0000259" key="4">
    <source>
        <dbReference type="Pfam" id="PF02974"/>
    </source>
</evidence>
<feature type="chain" id="PRO_5020599474" evidence="3">
    <location>
        <begin position="18"/>
        <end position="235"/>
    </location>
</feature>
<feature type="domain" description="Alkaline proteinase inhibitor/ Outer membrane lipoprotein Omp19" evidence="4">
    <location>
        <begin position="147"/>
        <end position="235"/>
    </location>
</feature>
<dbReference type="EMBL" id="SNXY01000006">
    <property type="protein sequence ID" value="TDP86447.1"/>
    <property type="molecule type" value="Genomic_DNA"/>
</dbReference>
<sequence>MTSAVRLSILVATLALAGCQTEPAPYDPYRPPVRRNDPPPVYVQPPRDQYRPPVQPNNPYRPGPNDGYQGGGYQGDGYVRGGTPNQPGSLYAGGGDGYVRGGEPGSPGSLYGNGGRNDPPRNDGGFVNGGRNDGGRNDGPGAGREPAAPRLGGAWRLMTTGSGVNCSIRLSPGEGGTGSVSAPANCYSYTHLKSYEMRGRDLVLVDAFGGTVNLQPSGGYWQGRGRDGEGVILQR</sequence>
<feature type="region of interest" description="Disordered" evidence="2">
    <location>
        <begin position="21"/>
        <end position="149"/>
    </location>
</feature>
<dbReference type="GO" id="GO:0004866">
    <property type="term" value="F:endopeptidase inhibitor activity"/>
    <property type="evidence" value="ECO:0007669"/>
    <property type="project" value="InterPro"/>
</dbReference>
<name>A0A4R6RKH8_9HYPH</name>
<organism evidence="5 6">
    <name type="scientific">Oharaeibacter diazotrophicus</name>
    <dbReference type="NCBI Taxonomy" id="1920512"/>
    <lineage>
        <taxon>Bacteria</taxon>
        <taxon>Pseudomonadati</taxon>
        <taxon>Pseudomonadota</taxon>
        <taxon>Alphaproteobacteria</taxon>
        <taxon>Hyphomicrobiales</taxon>
        <taxon>Pleomorphomonadaceae</taxon>
        <taxon>Oharaeibacter</taxon>
    </lineage>
</organism>
<proteinExistence type="predicted"/>